<feature type="region of interest" description="Disordered" evidence="1">
    <location>
        <begin position="468"/>
        <end position="494"/>
    </location>
</feature>
<dbReference type="Proteomes" id="UP000779574">
    <property type="component" value="Unassembled WGS sequence"/>
</dbReference>
<feature type="non-terminal residue" evidence="2">
    <location>
        <position position="1"/>
    </location>
</feature>
<gene>
    <name evidence="2" type="ORF">KCU76_g604</name>
</gene>
<reference evidence="2" key="2">
    <citation type="submission" date="2021-08" db="EMBL/GenBank/DDBJ databases">
        <authorList>
            <person name="Gostincar C."/>
            <person name="Sun X."/>
            <person name="Song Z."/>
            <person name="Gunde-Cimerman N."/>
        </authorList>
    </citation>
    <scope>NUCLEOTIDE SEQUENCE</scope>
    <source>
        <strain evidence="2">EXF-9911</strain>
    </source>
</reference>
<evidence type="ECO:0000313" key="2">
    <source>
        <dbReference type="EMBL" id="KAG9700648.1"/>
    </source>
</evidence>
<organism evidence="2 3">
    <name type="scientific">Aureobasidium melanogenum</name>
    <name type="common">Aureobasidium pullulans var. melanogenum</name>
    <dbReference type="NCBI Taxonomy" id="46634"/>
    <lineage>
        <taxon>Eukaryota</taxon>
        <taxon>Fungi</taxon>
        <taxon>Dikarya</taxon>
        <taxon>Ascomycota</taxon>
        <taxon>Pezizomycotina</taxon>
        <taxon>Dothideomycetes</taxon>
        <taxon>Dothideomycetidae</taxon>
        <taxon>Dothideales</taxon>
        <taxon>Saccotheciaceae</taxon>
        <taxon>Aureobasidium</taxon>
    </lineage>
</organism>
<sequence length="557" mass="60798">MSLSSGDDLVPPLVLPHVPSTSVKASSDVLTLTITLKTFGTVLYPPEIATFRPANSCDDADFEAFVNICHSTEVHLHFARAQFGLGGAENPSDRVQLRQFIGDFNTSQTLPADYDLVSADNGRGLLVLVNTTFAVTWATDDNVAESNVVFCGRRTATNALTSARLVDPDKKVFVYLMLDATNVKAMTIDANDEVPREVTDAFIKQARRTVAADLISLHSTLAASVPLIVPDSALQQRSSTSKCLETLLRFGQYRTFTVYVPSGSINQGRLTDLCDSLDQGVLKSAERHVKTLYAGAGSKSIMRLDELWPSNEPEGSPPYDPLKAPGVSNNVLTVQSDLEPLSSSRARGTAPESWELALAAQGVQITALRAEHSALCEEQQLQPTPVINLGTQIDLHVDSLVENRPRASSDPAPYWLPQTNCVSQSQTSITQSTIENRLMMVEDSIGDERKQKAFLNTKFDHESIRAELPYTHGPPPWSPTEVNTPTEVSTPTHVPSSVEINALSHANVHSLNQNSSTPHSLSPQIRPTVFTRGSIGEATSTLPSVRTLRVWLRFNYW</sequence>
<dbReference type="AlphaFoldDB" id="A0A9P8EWY9"/>
<comment type="caution">
    <text evidence="2">The sequence shown here is derived from an EMBL/GenBank/DDBJ whole genome shotgun (WGS) entry which is preliminary data.</text>
</comment>
<name>A0A9P8EWY9_AURME</name>
<evidence type="ECO:0000256" key="1">
    <source>
        <dbReference type="SAM" id="MobiDB-lite"/>
    </source>
</evidence>
<feature type="compositionally biased region" description="Polar residues" evidence="1">
    <location>
        <begin position="480"/>
        <end position="494"/>
    </location>
</feature>
<reference evidence="2" key="1">
    <citation type="journal article" date="2021" name="J Fungi (Basel)">
        <title>Virulence traits and population genomics of the black yeast Aureobasidium melanogenum.</title>
        <authorList>
            <person name="Cernosa A."/>
            <person name="Sun X."/>
            <person name="Gostincar C."/>
            <person name="Fang C."/>
            <person name="Gunde-Cimerman N."/>
            <person name="Song Z."/>
        </authorList>
    </citation>
    <scope>NUCLEOTIDE SEQUENCE</scope>
    <source>
        <strain evidence="2">EXF-9911</strain>
    </source>
</reference>
<accession>A0A9P8EWY9</accession>
<evidence type="ECO:0000313" key="3">
    <source>
        <dbReference type="Proteomes" id="UP000779574"/>
    </source>
</evidence>
<dbReference type="EMBL" id="JAHFXF010000012">
    <property type="protein sequence ID" value="KAG9700648.1"/>
    <property type="molecule type" value="Genomic_DNA"/>
</dbReference>
<protein>
    <submittedName>
        <fullName evidence="2">Uncharacterized protein</fullName>
    </submittedName>
</protein>
<proteinExistence type="predicted"/>